<feature type="compositionally biased region" description="Basic and acidic residues" evidence="1">
    <location>
        <begin position="63"/>
        <end position="72"/>
    </location>
</feature>
<feature type="non-terminal residue" evidence="2">
    <location>
        <position position="72"/>
    </location>
</feature>
<dbReference type="AlphaFoldDB" id="A0A8S3EDN4"/>
<feature type="region of interest" description="Disordered" evidence="1">
    <location>
        <begin position="1"/>
        <end position="72"/>
    </location>
</feature>
<evidence type="ECO:0000256" key="1">
    <source>
        <dbReference type="SAM" id="MobiDB-lite"/>
    </source>
</evidence>
<dbReference type="Proteomes" id="UP000676336">
    <property type="component" value="Unassembled WGS sequence"/>
</dbReference>
<evidence type="ECO:0000313" key="2">
    <source>
        <dbReference type="EMBL" id="CAF5058878.1"/>
    </source>
</evidence>
<proteinExistence type="predicted"/>
<feature type="compositionally biased region" description="Polar residues" evidence="1">
    <location>
        <begin position="52"/>
        <end position="62"/>
    </location>
</feature>
<gene>
    <name evidence="2" type="ORF">SMN809_LOCUS59637</name>
</gene>
<feature type="compositionally biased region" description="Low complexity" evidence="1">
    <location>
        <begin position="26"/>
        <end position="51"/>
    </location>
</feature>
<dbReference type="EMBL" id="CAJOBI010228496">
    <property type="protein sequence ID" value="CAF5058878.1"/>
    <property type="molecule type" value="Genomic_DNA"/>
</dbReference>
<accession>A0A8S3EDN4</accession>
<reference evidence="2" key="1">
    <citation type="submission" date="2021-02" db="EMBL/GenBank/DDBJ databases">
        <authorList>
            <person name="Nowell W R."/>
        </authorList>
    </citation>
    <scope>NUCLEOTIDE SEQUENCE</scope>
</reference>
<name>A0A8S3EDN4_9BILA</name>
<feature type="non-terminal residue" evidence="2">
    <location>
        <position position="1"/>
    </location>
</feature>
<protein>
    <submittedName>
        <fullName evidence="2">Uncharacterized protein</fullName>
    </submittedName>
</protein>
<evidence type="ECO:0000313" key="3">
    <source>
        <dbReference type="Proteomes" id="UP000676336"/>
    </source>
</evidence>
<organism evidence="2 3">
    <name type="scientific">Rotaria magnacalcarata</name>
    <dbReference type="NCBI Taxonomy" id="392030"/>
    <lineage>
        <taxon>Eukaryota</taxon>
        <taxon>Metazoa</taxon>
        <taxon>Spiralia</taxon>
        <taxon>Gnathifera</taxon>
        <taxon>Rotifera</taxon>
        <taxon>Eurotatoria</taxon>
        <taxon>Bdelloidea</taxon>
        <taxon>Philodinida</taxon>
        <taxon>Philodinidae</taxon>
        <taxon>Rotaria</taxon>
    </lineage>
</organism>
<sequence>TVFNRQSSPIKIDRSVSSSPNKRRTGQTNSNVATTTTTTTNKTKTSTGASGRSITSPSSFAKSSKENIEKTI</sequence>
<feature type="compositionally biased region" description="Polar residues" evidence="1">
    <location>
        <begin position="1"/>
        <end position="20"/>
    </location>
</feature>
<comment type="caution">
    <text evidence="2">The sequence shown here is derived from an EMBL/GenBank/DDBJ whole genome shotgun (WGS) entry which is preliminary data.</text>
</comment>